<evidence type="ECO:0000313" key="6">
    <source>
        <dbReference type="Proteomes" id="UP000509569"/>
    </source>
</evidence>
<feature type="transmembrane region" description="Helical" evidence="3">
    <location>
        <begin position="531"/>
        <end position="549"/>
    </location>
</feature>
<feature type="compositionally biased region" description="Basic and acidic residues" evidence="2">
    <location>
        <begin position="128"/>
        <end position="141"/>
    </location>
</feature>
<proteinExistence type="predicted"/>
<reference evidence="5 6" key="1">
    <citation type="submission" date="2020-06" db="EMBL/GenBank/DDBJ databases">
        <authorList>
            <person name="Moran J."/>
            <person name="Kenna M."/>
            <person name="Ware V."/>
            <person name="Garlena R.A."/>
            <person name="Russell D.A."/>
            <person name="Pope W.H."/>
            <person name="Jacobs-Sera D."/>
            <person name="Hatfull G.F."/>
        </authorList>
    </citation>
    <scope>NUCLEOTIDE SEQUENCE [LARGE SCALE GENOMIC DNA]</scope>
</reference>
<dbReference type="Pfam" id="PF20155">
    <property type="entry name" value="TMP_3"/>
    <property type="match status" value="1"/>
</dbReference>
<sequence length="1152" mass="117242">MANDDAIWIPVLPSMRGFARAFNDGMRGVDRDGRRAGERAGQSFADGIASAQRKVERASQVLARARDREADAAGKVRVAEEQLNSLRSRGVTDAGRIAAAEERVASSRRRAESAGRQTQAADQQLGRARTDLRRATDDSTRSQDQNTEAAGRGNRAMRAAGEGAGFLGSKLGGMAKLAAGAAAGFAGFQGAKSILTSGWDRLQSIDDARGKLTGLGHDAKSTETIMQSAMDSVKGTAYGFGDAAGIAAGAVAAGVKPGAELTQYLTRIGDASAIAGVGLSEMGSILNKVQTGQSAYAAELNQLADRGIPIYQWIAQEAGVAAGDVKKMAAEGKVSAEMYFAAIDKNIGGAAKNMDTVSMAASNTKAAFSRLGATLLEPIFERAKGGLSGLTGLIDQATEKAGPMADKLANGMRIAGDVIGNVATVGAPILVGVLGTLWDAFQRGVDIVSSVVGFLDQHSTTLGIVAGVITAFFLPALITSGATMAANAITVGVLTTAFKLHAMFTRGVAIATGVWTAAQTALNFAMSANPIGVVIAIVVALVAAIVLAYKNSETFRNIVQAAWEGIQTAASWAWDNVLKPVIDGFMAALGWLGDKGMWLWQNVMVPAWDAISAGGQAMWGFVKPILDKFGSAISTVGEIAGKVAGGIKSAFSGVVDVLKAPVRFLGGLLAKIPTKIGPISVPGAAQIQSWGQTLQSLRTGGPVAGRRGSGELYGPGTDRSDSILGVGADGLPTAFVSAGEFVMNGWASRRFGPLLAMLNAGGRGADRVMDALRGVLPARADGGPVSADALVDFAKGVEGQPYEWGGVAWGDCSGAVSALANKATGRDPFGSRFATGTMGPELEARGFQPGLGPAGSLNIGWYNGGPYGGHTSATLPDGTAFEMGGARGNGQFGGGAAGADDPQYTDHMHLPPEHFGGLDAGAPTTGDSGALTAGGSSSGGMSGANIGGGTSSFGNSGGKSAFNSAQDARKGGVTVVWVENWPGGLSGTGGADSSASVADSGASTATPAASGASTSEPEPVKVADPFVKFATGVDMNTVREAQLSSEPYKASDAGGWFEDPQASALDALFEVLGMSDVVKADDVLPSMESRYGVAGPAHSAPVRPAGEGAGGNAAPTQVVGTVVNGDVNVTDYDEFRERQERDEKRAMAKAGM</sequence>
<protein>
    <submittedName>
        <fullName evidence="5">Tape measure protein</fullName>
    </submittedName>
</protein>
<dbReference type="InterPro" id="IPR013491">
    <property type="entry name" value="Tape_meas_N"/>
</dbReference>
<dbReference type="NCBIfam" id="TIGR02675">
    <property type="entry name" value="tape_meas_nterm"/>
    <property type="match status" value="1"/>
</dbReference>
<organism evidence="5 6">
    <name type="scientific">Gordonia phage TZGordon</name>
    <dbReference type="NCBI Taxonomy" id="2744004"/>
    <lineage>
        <taxon>Viruses</taxon>
        <taxon>Duplodnaviria</taxon>
        <taxon>Heunggongvirae</taxon>
        <taxon>Uroviricota</taxon>
        <taxon>Caudoviricetes</taxon>
        <taxon>Ruthgordonvirinae</taxon>
        <taxon>Vendettavirus</taxon>
        <taxon>Vendettavirus tzgordon</taxon>
    </lineage>
</organism>
<feature type="compositionally biased region" description="Gly residues" evidence="2">
    <location>
        <begin position="885"/>
        <end position="897"/>
    </location>
</feature>
<dbReference type="EMBL" id="MT553344">
    <property type="protein sequence ID" value="QKO02943.1"/>
    <property type="molecule type" value="Genomic_DNA"/>
</dbReference>
<feature type="compositionally biased region" description="Low complexity" evidence="2">
    <location>
        <begin position="991"/>
        <end position="1017"/>
    </location>
</feature>
<name>A0A6N0A6W9_9CAUD</name>
<evidence type="ECO:0000256" key="2">
    <source>
        <dbReference type="SAM" id="MobiDB-lite"/>
    </source>
</evidence>
<feature type="region of interest" description="Disordered" evidence="2">
    <location>
        <begin position="1133"/>
        <end position="1152"/>
    </location>
</feature>
<keyword evidence="3" id="KW-1133">Transmembrane helix</keyword>
<keyword evidence="1" id="KW-1245">Viral tail assembly</keyword>
<accession>A0A6N0A6W9</accession>
<evidence type="ECO:0000256" key="1">
    <source>
        <dbReference type="ARBA" id="ARBA00022465"/>
    </source>
</evidence>
<dbReference type="RefSeq" id="YP_010051111.1">
    <property type="nucleotide sequence ID" value="NC_054438.1"/>
</dbReference>
<evidence type="ECO:0000313" key="5">
    <source>
        <dbReference type="EMBL" id="QKO02943.1"/>
    </source>
</evidence>
<keyword evidence="3" id="KW-0812">Transmembrane</keyword>
<feature type="compositionally biased region" description="Basic and acidic residues" evidence="2">
    <location>
        <begin position="100"/>
        <end position="113"/>
    </location>
</feature>
<feature type="region of interest" description="Disordered" evidence="2">
    <location>
        <begin position="878"/>
        <end position="900"/>
    </location>
</feature>
<feature type="region of interest" description="Disordered" evidence="2">
    <location>
        <begin position="100"/>
        <end position="155"/>
    </location>
</feature>
<dbReference type="Proteomes" id="UP000509569">
    <property type="component" value="Segment"/>
</dbReference>
<dbReference type="GO" id="GO:0098003">
    <property type="term" value="P:viral tail assembly"/>
    <property type="evidence" value="ECO:0007669"/>
    <property type="project" value="UniProtKB-KW"/>
</dbReference>
<feature type="region of interest" description="Disordered" evidence="2">
    <location>
        <begin position="987"/>
        <end position="1019"/>
    </location>
</feature>
<feature type="compositionally biased region" description="Basic and acidic residues" evidence="2">
    <location>
        <begin position="1133"/>
        <end position="1146"/>
    </location>
</feature>
<feature type="domain" description="Tape measure protein N-terminal" evidence="4">
    <location>
        <begin position="204"/>
        <end position="371"/>
    </location>
</feature>
<keyword evidence="1" id="KW-1188">Viral release from host cell</keyword>
<dbReference type="GeneID" id="63911852"/>
<feature type="region of interest" description="Disordered" evidence="2">
    <location>
        <begin position="921"/>
        <end position="943"/>
    </location>
</feature>
<keyword evidence="3" id="KW-0472">Membrane</keyword>
<dbReference type="KEGG" id="vg:63911852"/>
<evidence type="ECO:0000256" key="3">
    <source>
        <dbReference type="SAM" id="Phobius"/>
    </source>
</evidence>
<keyword evidence="6" id="KW-1185">Reference proteome</keyword>
<evidence type="ECO:0000259" key="4">
    <source>
        <dbReference type="Pfam" id="PF20155"/>
    </source>
</evidence>
<gene>
    <name evidence="5" type="primary">22</name>
    <name evidence="5" type="ORF">SEA_TZGORDON_22</name>
</gene>
<feature type="compositionally biased region" description="Low complexity" evidence="2">
    <location>
        <begin position="924"/>
        <end position="935"/>
    </location>
</feature>
<feature type="transmembrane region" description="Helical" evidence="3">
    <location>
        <begin position="462"/>
        <end position="495"/>
    </location>
</feature>